<evidence type="ECO:0000313" key="2">
    <source>
        <dbReference type="EMBL" id="MED1565130.1"/>
    </source>
</evidence>
<protein>
    <submittedName>
        <fullName evidence="2">SP_1767 family glycosyltransferase</fullName>
    </submittedName>
</protein>
<gene>
    <name evidence="2" type="ORF">P4U88_04075</name>
</gene>
<dbReference type="Proteomes" id="UP001309448">
    <property type="component" value="Unassembled WGS sequence"/>
</dbReference>
<feature type="domain" description="Glycosyltransferase GT-D fold" evidence="1">
    <location>
        <begin position="68"/>
        <end position="290"/>
    </location>
</feature>
<dbReference type="InterPro" id="IPR014869">
    <property type="entry name" value="GT-D"/>
</dbReference>
<dbReference type="RefSeq" id="WP_327919083.1">
    <property type="nucleotide sequence ID" value="NZ_JARMDB010000003.1"/>
</dbReference>
<dbReference type="NCBIfam" id="TIGR03728">
    <property type="entry name" value="glyco_access_1"/>
    <property type="match status" value="1"/>
</dbReference>
<comment type="caution">
    <text evidence="2">The sequence shown here is derived from an EMBL/GenBank/DDBJ whole genome shotgun (WGS) entry which is preliminary data.</text>
</comment>
<sequence length="314" mass="37100">MVQIKIKIKIKIKSMLVFIWNKLIDMKIQSLNRLTIIKDRFTKYFFKPPRIQSIDETLKKIIHDKASVARYGDGEFKLIHNLDITFQRADHLLSKRLKEILLSEDEKFLVCLPDVFQDLSKYADEPKDYWSLHTAKYRLKWYKDLKKGKIYYNSFISRFYYPFRDKSKCKEWFILLKLIWKDRDIVLIEGSKSRLGIGNDLFDNAKSIERILVPEEHAFLHYNKILTAAKKNNKSKLILLAIGPTATILAYDLYKEGYQAIDIGHVDIEYEWFLRQAKTKIKIENKYVCEAGAGQNVGDIQDEKYLSEIKAVIR</sequence>
<keyword evidence="3" id="KW-1185">Reference proteome</keyword>
<organism evidence="2 3">
    <name type="scientific">Bacillus paramycoides</name>
    <dbReference type="NCBI Taxonomy" id="2026194"/>
    <lineage>
        <taxon>Bacteria</taxon>
        <taxon>Bacillati</taxon>
        <taxon>Bacillota</taxon>
        <taxon>Bacilli</taxon>
        <taxon>Bacillales</taxon>
        <taxon>Bacillaceae</taxon>
        <taxon>Bacillus</taxon>
        <taxon>Bacillus cereus group</taxon>
    </lineage>
</organism>
<evidence type="ECO:0000313" key="3">
    <source>
        <dbReference type="Proteomes" id="UP001309448"/>
    </source>
</evidence>
<proteinExistence type="predicted"/>
<reference evidence="2 3" key="1">
    <citation type="submission" date="2023-03" db="EMBL/GenBank/DDBJ databases">
        <title>Bacillus Genome Sequencing.</title>
        <authorList>
            <person name="Dunlap C."/>
        </authorList>
    </citation>
    <scope>NUCLEOTIDE SEQUENCE [LARGE SCALE GENOMIC DNA]</scope>
    <source>
        <strain evidence="2 3">B-615</strain>
    </source>
</reference>
<accession>A0ABU6MQJ0</accession>
<dbReference type="Pfam" id="PF08759">
    <property type="entry name" value="GT-D"/>
    <property type="match status" value="1"/>
</dbReference>
<dbReference type="EMBL" id="JARMDB010000003">
    <property type="protein sequence ID" value="MED1565130.1"/>
    <property type="molecule type" value="Genomic_DNA"/>
</dbReference>
<evidence type="ECO:0000259" key="1">
    <source>
        <dbReference type="Pfam" id="PF08759"/>
    </source>
</evidence>
<name>A0ABU6MQJ0_9BACI</name>